<evidence type="ECO:0000313" key="2">
    <source>
        <dbReference type="EMBL" id="NJC26356.1"/>
    </source>
</evidence>
<proteinExistence type="predicted"/>
<dbReference type="PANTHER" id="PTHR30543:SF21">
    <property type="entry name" value="NAD(P)H-DEPENDENT FMN REDUCTASE LOT6"/>
    <property type="match status" value="1"/>
</dbReference>
<dbReference type="PANTHER" id="PTHR30543">
    <property type="entry name" value="CHROMATE REDUCTASE"/>
    <property type="match status" value="1"/>
</dbReference>
<evidence type="ECO:0000313" key="3">
    <source>
        <dbReference type="Proteomes" id="UP000770785"/>
    </source>
</evidence>
<dbReference type="Proteomes" id="UP000770785">
    <property type="component" value="Unassembled WGS sequence"/>
</dbReference>
<protein>
    <submittedName>
        <fullName evidence="2">NAD(P)H-dependent FMN reductase</fullName>
    </submittedName>
</protein>
<dbReference type="InterPro" id="IPR005025">
    <property type="entry name" value="FMN_Rdtase-like_dom"/>
</dbReference>
<dbReference type="RefSeq" id="WP_168037105.1">
    <property type="nucleotide sequence ID" value="NZ_JAATJH010000002.1"/>
</dbReference>
<feature type="domain" description="NADPH-dependent FMN reductase-like" evidence="1">
    <location>
        <begin position="2"/>
        <end position="151"/>
    </location>
</feature>
<organism evidence="2 3">
    <name type="scientific">Neolewinella antarctica</name>
    <dbReference type="NCBI Taxonomy" id="442734"/>
    <lineage>
        <taxon>Bacteria</taxon>
        <taxon>Pseudomonadati</taxon>
        <taxon>Bacteroidota</taxon>
        <taxon>Saprospiria</taxon>
        <taxon>Saprospirales</taxon>
        <taxon>Lewinellaceae</taxon>
        <taxon>Neolewinella</taxon>
    </lineage>
</organism>
<gene>
    <name evidence="2" type="ORF">GGR27_001855</name>
</gene>
<dbReference type="EMBL" id="JAATJH010000002">
    <property type="protein sequence ID" value="NJC26356.1"/>
    <property type="molecule type" value="Genomic_DNA"/>
</dbReference>
<dbReference type="SUPFAM" id="SSF52218">
    <property type="entry name" value="Flavoproteins"/>
    <property type="match status" value="1"/>
</dbReference>
<accession>A0ABX0XAQ6</accession>
<dbReference type="Gene3D" id="3.40.50.360">
    <property type="match status" value="1"/>
</dbReference>
<dbReference type="Pfam" id="PF03358">
    <property type="entry name" value="FMN_red"/>
    <property type="match status" value="1"/>
</dbReference>
<sequence>MITVVSGTNRSGSLTLKYAAHFTDIIKQSGQDAQLLDLALLNAEDFTQEMYDPSQMSSTFLSLQQRFVIEADKLVFFVPEYNGSYPGVLKLFIDAVSVYETAKNFGGKKIALIGIASGRAGNLRGMDHLADTLAHMGAWVLPNRLPISAAHEYLPEETITHQATLDNLKKHAQQLIAA</sequence>
<reference evidence="2 3" key="1">
    <citation type="submission" date="2020-03" db="EMBL/GenBank/DDBJ databases">
        <title>Genomic Encyclopedia of Type Strains, Phase IV (KMG-IV): sequencing the most valuable type-strain genomes for metagenomic binning, comparative biology and taxonomic classification.</title>
        <authorList>
            <person name="Goeker M."/>
        </authorList>
    </citation>
    <scope>NUCLEOTIDE SEQUENCE [LARGE SCALE GENOMIC DNA]</scope>
    <source>
        <strain evidence="2 3">DSM 105096</strain>
    </source>
</reference>
<dbReference type="InterPro" id="IPR050712">
    <property type="entry name" value="NAD(P)H-dep_reductase"/>
</dbReference>
<evidence type="ECO:0000259" key="1">
    <source>
        <dbReference type="Pfam" id="PF03358"/>
    </source>
</evidence>
<dbReference type="InterPro" id="IPR029039">
    <property type="entry name" value="Flavoprotein-like_sf"/>
</dbReference>
<comment type="caution">
    <text evidence="2">The sequence shown here is derived from an EMBL/GenBank/DDBJ whole genome shotgun (WGS) entry which is preliminary data.</text>
</comment>
<name>A0ABX0XAQ6_9BACT</name>
<keyword evidence="3" id="KW-1185">Reference proteome</keyword>